<reference evidence="1" key="2">
    <citation type="journal article" date="2020" name="Nat. Commun.">
        <title>Large-scale genome sequencing of mycorrhizal fungi provides insights into the early evolution of symbiotic traits.</title>
        <authorList>
            <person name="Miyauchi S."/>
            <person name="Kiss E."/>
            <person name="Kuo A."/>
            <person name="Drula E."/>
            <person name="Kohler A."/>
            <person name="Sanchez-Garcia M."/>
            <person name="Morin E."/>
            <person name="Andreopoulos B."/>
            <person name="Barry K.W."/>
            <person name="Bonito G."/>
            <person name="Buee M."/>
            <person name="Carver A."/>
            <person name="Chen C."/>
            <person name="Cichocki N."/>
            <person name="Clum A."/>
            <person name="Culley D."/>
            <person name="Crous P.W."/>
            <person name="Fauchery L."/>
            <person name="Girlanda M."/>
            <person name="Hayes R.D."/>
            <person name="Keri Z."/>
            <person name="LaButti K."/>
            <person name="Lipzen A."/>
            <person name="Lombard V."/>
            <person name="Magnuson J."/>
            <person name="Maillard F."/>
            <person name="Murat C."/>
            <person name="Nolan M."/>
            <person name="Ohm R.A."/>
            <person name="Pangilinan J."/>
            <person name="Pereira M.F."/>
            <person name="Perotto S."/>
            <person name="Peter M."/>
            <person name="Pfister S."/>
            <person name="Riley R."/>
            <person name="Sitrit Y."/>
            <person name="Stielow J.B."/>
            <person name="Szollosi G."/>
            <person name="Zifcakova L."/>
            <person name="Stursova M."/>
            <person name="Spatafora J.W."/>
            <person name="Tedersoo L."/>
            <person name="Vaario L.M."/>
            <person name="Yamada A."/>
            <person name="Yan M."/>
            <person name="Wang P."/>
            <person name="Xu J."/>
            <person name="Bruns T."/>
            <person name="Baldrian P."/>
            <person name="Vilgalys R."/>
            <person name="Dunand C."/>
            <person name="Henrissat B."/>
            <person name="Grigoriev I.V."/>
            <person name="Hibbett D."/>
            <person name="Nagy L.G."/>
            <person name="Martin F.M."/>
        </authorList>
    </citation>
    <scope>NUCLEOTIDE SEQUENCE</scope>
    <source>
        <strain evidence="1">P2</strain>
    </source>
</reference>
<gene>
    <name evidence="1" type="ORF">BDM02DRAFT_1445804</name>
</gene>
<organism evidence="1 2">
    <name type="scientific">Thelephora ganbajun</name>
    <name type="common">Ganba fungus</name>
    <dbReference type="NCBI Taxonomy" id="370292"/>
    <lineage>
        <taxon>Eukaryota</taxon>
        <taxon>Fungi</taxon>
        <taxon>Dikarya</taxon>
        <taxon>Basidiomycota</taxon>
        <taxon>Agaricomycotina</taxon>
        <taxon>Agaricomycetes</taxon>
        <taxon>Thelephorales</taxon>
        <taxon>Thelephoraceae</taxon>
        <taxon>Thelephora</taxon>
    </lineage>
</organism>
<evidence type="ECO:0000313" key="1">
    <source>
        <dbReference type="EMBL" id="KAF9650282.1"/>
    </source>
</evidence>
<accession>A0ACB6ZKY9</accession>
<protein>
    <submittedName>
        <fullName evidence="1">Uncharacterized protein</fullName>
    </submittedName>
</protein>
<comment type="caution">
    <text evidence="1">The sequence shown here is derived from an EMBL/GenBank/DDBJ whole genome shotgun (WGS) entry which is preliminary data.</text>
</comment>
<proteinExistence type="predicted"/>
<keyword evidence="2" id="KW-1185">Reference proteome</keyword>
<sequence>MTIPYLPLEIIEGIIDMLVADTKSLLSCSLVSASWVHRCRRHLFVDVKLHSLSHLQSWFRRGLGPCSKHVRSLDLAQSDVFKWIIPDSLALTHTDFTSFPNVEYLSLTGLDLTHFDEYSLVRFFGHFSERLTSLSVEGMTVHPDTLLFFVCMFPRLDNLKLSYLTMGKATIPYRKPAVTPRFLGKLALSNIKSNGTAMIASFLDPPLPMSFEDVCVVDCRFETPKPLRDLFVACQETMKKIKVSKIFLGEFSLRGSSHRCFVPPETYSFEPLRRHFPNATH</sequence>
<evidence type="ECO:0000313" key="2">
    <source>
        <dbReference type="Proteomes" id="UP000886501"/>
    </source>
</evidence>
<dbReference type="EMBL" id="MU117986">
    <property type="protein sequence ID" value="KAF9650282.1"/>
    <property type="molecule type" value="Genomic_DNA"/>
</dbReference>
<reference evidence="1" key="1">
    <citation type="submission" date="2019-10" db="EMBL/GenBank/DDBJ databases">
        <authorList>
            <consortium name="DOE Joint Genome Institute"/>
            <person name="Kuo A."/>
            <person name="Miyauchi S."/>
            <person name="Kiss E."/>
            <person name="Drula E."/>
            <person name="Kohler A."/>
            <person name="Sanchez-Garcia M."/>
            <person name="Andreopoulos B."/>
            <person name="Barry K.W."/>
            <person name="Bonito G."/>
            <person name="Buee M."/>
            <person name="Carver A."/>
            <person name="Chen C."/>
            <person name="Cichocki N."/>
            <person name="Clum A."/>
            <person name="Culley D."/>
            <person name="Crous P.W."/>
            <person name="Fauchery L."/>
            <person name="Girlanda M."/>
            <person name="Hayes R."/>
            <person name="Keri Z."/>
            <person name="Labutti K."/>
            <person name="Lipzen A."/>
            <person name="Lombard V."/>
            <person name="Magnuson J."/>
            <person name="Maillard F."/>
            <person name="Morin E."/>
            <person name="Murat C."/>
            <person name="Nolan M."/>
            <person name="Ohm R."/>
            <person name="Pangilinan J."/>
            <person name="Pereira M."/>
            <person name="Perotto S."/>
            <person name="Peter M."/>
            <person name="Riley R."/>
            <person name="Sitrit Y."/>
            <person name="Stielow B."/>
            <person name="Szollosi G."/>
            <person name="Zifcakova L."/>
            <person name="Stursova M."/>
            <person name="Spatafora J.W."/>
            <person name="Tedersoo L."/>
            <person name="Vaario L.-M."/>
            <person name="Yamada A."/>
            <person name="Yan M."/>
            <person name="Wang P."/>
            <person name="Xu J."/>
            <person name="Bruns T."/>
            <person name="Baldrian P."/>
            <person name="Vilgalys R."/>
            <person name="Henrissat B."/>
            <person name="Grigoriev I.V."/>
            <person name="Hibbett D."/>
            <person name="Nagy L.G."/>
            <person name="Martin F.M."/>
        </authorList>
    </citation>
    <scope>NUCLEOTIDE SEQUENCE</scope>
    <source>
        <strain evidence="1">P2</strain>
    </source>
</reference>
<name>A0ACB6ZKY9_THEGA</name>
<dbReference type="Proteomes" id="UP000886501">
    <property type="component" value="Unassembled WGS sequence"/>
</dbReference>